<sequence length="447" mass="49268">MEVALMEETPVAPQPPPTWRTNHEALLRESADRFLRDFRAGIRDFSGLRSVTFRSMQSHPDPPLEVVWLHAAATFHGGLASEIALPDRVALVRDLFQLIVACSASSDTSKCVSLLAPVLYELQRCLVELQSPKKELSAKAERKSRREIDALMEGIVGYISICCCQGCDGGDAPISSVSCFGEVVRVWMAEDESVGGEGLVRNLIKDAVGLYLACRCTVAETEQPDDCLKNLTITRSIVTHKAIQAARANGDLAKAISYTEAFSRSSLPGRFIKCITNQIGCEKLSRPNVTTPQALLKFLMNLEDQGLSISDHFSKLRSKLALDDELKGHSEHPLSKPGKKEADDDLFYVDTKGGETEEAVQNNQEMHVVGTAFLAAAQSMRSTENGGRKKRKENKRGTEESHAKFVRYSLHESPMKRDITRSVAEVMNSGSEVEDPPSDEDMEEAQL</sequence>
<reference evidence="2" key="1">
    <citation type="journal article" date="2023" name="Nat. Commun.">
        <title>Diploid and tetraploid genomes of Acorus and the evolution of monocots.</title>
        <authorList>
            <person name="Ma L."/>
            <person name="Liu K.W."/>
            <person name="Li Z."/>
            <person name="Hsiao Y.Y."/>
            <person name="Qi Y."/>
            <person name="Fu T."/>
            <person name="Tang G.D."/>
            <person name="Zhang D."/>
            <person name="Sun W.H."/>
            <person name="Liu D.K."/>
            <person name="Li Y."/>
            <person name="Chen G.Z."/>
            <person name="Liu X.D."/>
            <person name="Liao X.Y."/>
            <person name="Jiang Y.T."/>
            <person name="Yu X."/>
            <person name="Hao Y."/>
            <person name="Huang J."/>
            <person name="Zhao X.W."/>
            <person name="Ke S."/>
            <person name="Chen Y.Y."/>
            <person name="Wu W.L."/>
            <person name="Hsu J.L."/>
            <person name="Lin Y.F."/>
            <person name="Huang M.D."/>
            <person name="Li C.Y."/>
            <person name="Huang L."/>
            <person name="Wang Z.W."/>
            <person name="Zhao X."/>
            <person name="Zhong W.Y."/>
            <person name="Peng D.H."/>
            <person name="Ahmad S."/>
            <person name="Lan S."/>
            <person name="Zhang J.S."/>
            <person name="Tsai W.C."/>
            <person name="Van de Peer Y."/>
            <person name="Liu Z.J."/>
        </authorList>
    </citation>
    <scope>NUCLEOTIDE SEQUENCE</scope>
    <source>
        <strain evidence="2">CP</strain>
    </source>
</reference>
<dbReference type="AlphaFoldDB" id="A0AAV9EJQ5"/>
<feature type="compositionally biased region" description="Acidic residues" evidence="1">
    <location>
        <begin position="432"/>
        <end position="447"/>
    </location>
</feature>
<dbReference type="PANTHER" id="PTHR35505">
    <property type="entry name" value="OS01G0600300 PROTEIN"/>
    <property type="match status" value="1"/>
</dbReference>
<dbReference type="Proteomes" id="UP001180020">
    <property type="component" value="Unassembled WGS sequence"/>
</dbReference>
<proteinExistence type="predicted"/>
<accession>A0AAV9EJQ5</accession>
<reference evidence="2" key="2">
    <citation type="submission" date="2023-06" db="EMBL/GenBank/DDBJ databases">
        <authorList>
            <person name="Ma L."/>
            <person name="Liu K.-W."/>
            <person name="Li Z."/>
            <person name="Hsiao Y.-Y."/>
            <person name="Qi Y."/>
            <person name="Fu T."/>
            <person name="Tang G."/>
            <person name="Zhang D."/>
            <person name="Sun W.-H."/>
            <person name="Liu D.-K."/>
            <person name="Li Y."/>
            <person name="Chen G.-Z."/>
            <person name="Liu X.-D."/>
            <person name="Liao X.-Y."/>
            <person name="Jiang Y.-T."/>
            <person name="Yu X."/>
            <person name="Hao Y."/>
            <person name="Huang J."/>
            <person name="Zhao X.-W."/>
            <person name="Ke S."/>
            <person name="Chen Y.-Y."/>
            <person name="Wu W.-L."/>
            <person name="Hsu J.-L."/>
            <person name="Lin Y.-F."/>
            <person name="Huang M.-D."/>
            <person name="Li C.-Y."/>
            <person name="Huang L."/>
            <person name="Wang Z.-W."/>
            <person name="Zhao X."/>
            <person name="Zhong W.-Y."/>
            <person name="Peng D.-H."/>
            <person name="Ahmad S."/>
            <person name="Lan S."/>
            <person name="Zhang J.-S."/>
            <person name="Tsai W.-C."/>
            <person name="Van De Peer Y."/>
            <person name="Liu Z.-J."/>
        </authorList>
    </citation>
    <scope>NUCLEOTIDE SEQUENCE</scope>
    <source>
        <strain evidence="2">CP</strain>
        <tissue evidence="2">Leaves</tissue>
    </source>
</reference>
<feature type="compositionally biased region" description="Basic and acidic residues" evidence="1">
    <location>
        <begin position="395"/>
        <end position="420"/>
    </location>
</feature>
<evidence type="ECO:0000256" key="1">
    <source>
        <dbReference type="SAM" id="MobiDB-lite"/>
    </source>
</evidence>
<comment type="caution">
    <text evidence="2">The sequence shown here is derived from an EMBL/GenBank/DDBJ whole genome shotgun (WGS) entry which is preliminary data.</text>
</comment>
<name>A0AAV9EJQ5_ACOCL</name>
<dbReference type="EMBL" id="JAUJYO010000006">
    <property type="protein sequence ID" value="KAK1313194.1"/>
    <property type="molecule type" value="Genomic_DNA"/>
</dbReference>
<keyword evidence="3" id="KW-1185">Reference proteome</keyword>
<evidence type="ECO:0000313" key="3">
    <source>
        <dbReference type="Proteomes" id="UP001180020"/>
    </source>
</evidence>
<organism evidence="2 3">
    <name type="scientific">Acorus calamus</name>
    <name type="common">Sweet flag</name>
    <dbReference type="NCBI Taxonomy" id="4465"/>
    <lineage>
        <taxon>Eukaryota</taxon>
        <taxon>Viridiplantae</taxon>
        <taxon>Streptophyta</taxon>
        <taxon>Embryophyta</taxon>
        <taxon>Tracheophyta</taxon>
        <taxon>Spermatophyta</taxon>
        <taxon>Magnoliopsida</taxon>
        <taxon>Liliopsida</taxon>
        <taxon>Acoraceae</taxon>
        <taxon>Acorus</taxon>
    </lineage>
</organism>
<feature type="region of interest" description="Disordered" evidence="1">
    <location>
        <begin position="378"/>
        <end position="447"/>
    </location>
</feature>
<dbReference type="PANTHER" id="PTHR35505:SF1">
    <property type="entry name" value="SNF2 DOMAIN PROTEIN"/>
    <property type="match status" value="1"/>
</dbReference>
<gene>
    <name evidence="2" type="ORF">QJS10_CPA06g00908</name>
</gene>
<protein>
    <submittedName>
        <fullName evidence="2">Uncharacterized protein</fullName>
    </submittedName>
</protein>
<evidence type="ECO:0000313" key="2">
    <source>
        <dbReference type="EMBL" id="KAK1313194.1"/>
    </source>
</evidence>